<dbReference type="Proteomes" id="UP001428341">
    <property type="component" value="Unassembled WGS sequence"/>
</dbReference>
<sequence>MGASDVRSGTQPVAQLIRTKSTAMVMGFDRGFSSFQRRRSGGRNRLLESGQGRRFPGRIRAALLLGAGAKGNRAALPSSTIMIKQPIGRIEGQATDVEIARKEIKNVKAELKYFDETRHGEQISDGRVLRTDVFLKSLVRGGTGAEIPCSSTSTSSARAISCKRHKAIPARGREARRPGRQQLARHALQPENLGTTATLSPEPRRNTQDPTRNPIPSPKERKQDLTEPRQPRFPQNRGVTRKIPRFPITQQSESHTVSKKAENWDSEEAYKKVANEGKKNLGRRSLARRPPGRDEVDRAEILVVEQGEPESRINILAPSVGTRAKSFC</sequence>
<keyword evidence="3" id="KW-1185">Reference proteome</keyword>
<proteinExistence type="predicted"/>
<dbReference type="Pfam" id="PF00574">
    <property type="entry name" value="CLP_protease"/>
    <property type="match status" value="1"/>
</dbReference>
<dbReference type="InterPro" id="IPR029045">
    <property type="entry name" value="ClpP/crotonase-like_dom_sf"/>
</dbReference>
<evidence type="ECO:0000313" key="2">
    <source>
        <dbReference type="EMBL" id="KAK9213832.1"/>
    </source>
</evidence>
<reference evidence="2 3" key="1">
    <citation type="submission" date="2024-05" db="EMBL/GenBank/DDBJ databases">
        <title>Haplotype-resolved chromosome-level genome assembly of Huyou (Citrus changshanensis).</title>
        <authorList>
            <person name="Miao C."/>
            <person name="Chen W."/>
            <person name="Wu Y."/>
            <person name="Wang L."/>
            <person name="Zhao S."/>
            <person name="Grierson D."/>
            <person name="Xu C."/>
            <person name="Chen K."/>
        </authorList>
    </citation>
    <scope>NUCLEOTIDE SEQUENCE [LARGE SCALE GENOMIC DNA]</scope>
    <source>
        <strain evidence="2">01-14</strain>
        <tissue evidence="2">Leaf</tissue>
    </source>
</reference>
<dbReference type="PANTHER" id="PTHR10381">
    <property type="entry name" value="ATP-DEPENDENT CLP PROTEASE PROTEOLYTIC SUBUNIT"/>
    <property type="match status" value="1"/>
</dbReference>
<accession>A0AAP0MKN0</accession>
<feature type="region of interest" description="Disordered" evidence="1">
    <location>
        <begin position="144"/>
        <end position="268"/>
    </location>
</feature>
<feature type="compositionally biased region" description="Basic and acidic residues" evidence="1">
    <location>
        <begin position="218"/>
        <end position="230"/>
    </location>
</feature>
<feature type="compositionally biased region" description="Basic and acidic residues" evidence="1">
    <location>
        <begin position="259"/>
        <end position="268"/>
    </location>
</feature>
<dbReference type="AlphaFoldDB" id="A0AAP0MKN0"/>
<gene>
    <name evidence="2" type="ORF">WN944_005817</name>
</gene>
<organism evidence="2 3">
    <name type="scientific">Citrus x changshan-huyou</name>
    <dbReference type="NCBI Taxonomy" id="2935761"/>
    <lineage>
        <taxon>Eukaryota</taxon>
        <taxon>Viridiplantae</taxon>
        <taxon>Streptophyta</taxon>
        <taxon>Embryophyta</taxon>
        <taxon>Tracheophyta</taxon>
        <taxon>Spermatophyta</taxon>
        <taxon>Magnoliopsida</taxon>
        <taxon>eudicotyledons</taxon>
        <taxon>Gunneridae</taxon>
        <taxon>Pentapetalae</taxon>
        <taxon>rosids</taxon>
        <taxon>malvids</taxon>
        <taxon>Sapindales</taxon>
        <taxon>Rutaceae</taxon>
        <taxon>Aurantioideae</taxon>
        <taxon>Citrus</taxon>
    </lineage>
</organism>
<evidence type="ECO:0000256" key="1">
    <source>
        <dbReference type="SAM" id="MobiDB-lite"/>
    </source>
</evidence>
<dbReference type="SUPFAM" id="SSF52096">
    <property type="entry name" value="ClpP/crotonase"/>
    <property type="match status" value="1"/>
</dbReference>
<dbReference type="GO" id="GO:0004176">
    <property type="term" value="F:ATP-dependent peptidase activity"/>
    <property type="evidence" value="ECO:0007669"/>
    <property type="project" value="TreeGrafter"/>
</dbReference>
<dbReference type="GO" id="GO:0004252">
    <property type="term" value="F:serine-type endopeptidase activity"/>
    <property type="evidence" value="ECO:0007669"/>
    <property type="project" value="TreeGrafter"/>
</dbReference>
<dbReference type="GO" id="GO:0009368">
    <property type="term" value="C:endopeptidase Clp complex"/>
    <property type="evidence" value="ECO:0007669"/>
    <property type="project" value="TreeGrafter"/>
</dbReference>
<name>A0AAP0MKN0_9ROSI</name>
<dbReference type="InterPro" id="IPR023562">
    <property type="entry name" value="ClpP/TepA"/>
</dbReference>
<dbReference type="PANTHER" id="PTHR10381:SF47">
    <property type="entry name" value="ATP-DEPENDENT CLP PROTEASE PROTEOLYTIC SUBUNIT-RELATED PROTEIN 4, CHLOROPLASTIC"/>
    <property type="match status" value="1"/>
</dbReference>
<dbReference type="GO" id="GO:0006515">
    <property type="term" value="P:protein quality control for misfolded or incompletely synthesized proteins"/>
    <property type="evidence" value="ECO:0007669"/>
    <property type="project" value="TreeGrafter"/>
</dbReference>
<dbReference type="EMBL" id="JBCGBO010000003">
    <property type="protein sequence ID" value="KAK9213832.1"/>
    <property type="molecule type" value="Genomic_DNA"/>
</dbReference>
<dbReference type="Gene3D" id="3.90.226.10">
    <property type="entry name" value="2-enoyl-CoA Hydratase, Chain A, domain 1"/>
    <property type="match status" value="1"/>
</dbReference>
<protein>
    <submittedName>
        <fullName evidence="2">Uncharacterized protein</fullName>
    </submittedName>
</protein>
<comment type="caution">
    <text evidence="2">The sequence shown here is derived from an EMBL/GenBank/DDBJ whole genome shotgun (WGS) entry which is preliminary data.</text>
</comment>
<evidence type="ECO:0000313" key="3">
    <source>
        <dbReference type="Proteomes" id="UP001428341"/>
    </source>
</evidence>
<dbReference type="GO" id="GO:0051117">
    <property type="term" value="F:ATPase binding"/>
    <property type="evidence" value="ECO:0007669"/>
    <property type="project" value="TreeGrafter"/>
</dbReference>